<proteinExistence type="predicted"/>
<comment type="caution">
    <text evidence="1">The sequence shown here is derived from an EMBL/GenBank/DDBJ whole genome shotgun (WGS) entry which is preliminary data.</text>
</comment>
<dbReference type="OrthoDB" id="6497847at2759"/>
<gene>
    <name evidence="1" type="ORF">QR98_0022880</name>
</gene>
<evidence type="ECO:0000313" key="2">
    <source>
        <dbReference type="Proteomes" id="UP000616769"/>
    </source>
</evidence>
<dbReference type="EMBL" id="JXLN01006445">
    <property type="protein sequence ID" value="KPM03851.1"/>
    <property type="molecule type" value="Genomic_DNA"/>
</dbReference>
<dbReference type="Proteomes" id="UP000616769">
    <property type="component" value="Unassembled WGS sequence"/>
</dbReference>
<dbReference type="AlphaFoldDB" id="A0A131ZYW8"/>
<dbReference type="VEuPathDB" id="VectorBase:SSCA009969"/>
<evidence type="ECO:0000313" key="1">
    <source>
        <dbReference type="EMBL" id="KPM03851.1"/>
    </source>
</evidence>
<name>A0A131ZYW8_SARSC</name>
<reference evidence="1 2" key="1">
    <citation type="journal article" date="2015" name="Parasit. Vectors">
        <title>Draft genome of the scabies mite.</title>
        <authorList>
            <person name="Rider S.D.Jr."/>
            <person name="Morgan M.S."/>
            <person name="Arlian L.G."/>
        </authorList>
    </citation>
    <scope>NUCLEOTIDE SEQUENCE [LARGE SCALE GENOMIC DNA]</scope>
    <source>
        <strain evidence="1">Arlian Lab</strain>
    </source>
</reference>
<protein>
    <submittedName>
        <fullName evidence="1">Uncharacterized protein</fullName>
    </submittedName>
</protein>
<organism evidence="1 2">
    <name type="scientific">Sarcoptes scabiei</name>
    <name type="common">Itch mite</name>
    <name type="synonym">Acarus scabiei</name>
    <dbReference type="NCBI Taxonomy" id="52283"/>
    <lineage>
        <taxon>Eukaryota</taxon>
        <taxon>Metazoa</taxon>
        <taxon>Ecdysozoa</taxon>
        <taxon>Arthropoda</taxon>
        <taxon>Chelicerata</taxon>
        <taxon>Arachnida</taxon>
        <taxon>Acari</taxon>
        <taxon>Acariformes</taxon>
        <taxon>Sarcoptiformes</taxon>
        <taxon>Astigmata</taxon>
        <taxon>Psoroptidia</taxon>
        <taxon>Sarcoptoidea</taxon>
        <taxon>Sarcoptidae</taxon>
        <taxon>Sarcoptinae</taxon>
        <taxon>Sarcoptes</taxon>
    </lineage>
</organism>
<accession>A0A131ZYW8</accession>
<sequence>MDEDKMNNLIDFENRERVENLSQKVSLLKNVRSFTYSMKKSQINCLLSLYAIDIEQETKRHNKLLNNMVRRGLRFEFRILKEY</sequence>